<dbReference type="InterPro" id="IPR004013">
    <property type="entry name" value="PHP_dom"/>
</dbReference>
<dbReference type="GO" id="GO:0004534">
    <property type="term" value="F:5'-3' RNA exonuclease activity"/>
    <property type="evidence" value="ECO:0007669"/>
    <property type="project" value="TreeGrafter"/>
</dbReference>
<evidence type="ECO:0000259" key="1">
    <source>
        <dbReference type="SMART" id="SM00481"/>
    </source>
</evidence>
<dbReference type="Pfam" id="PF02811">
    <property type="entry name" value="PHP"/>
    <property type="match status" value="1"/>
</dbReference>
<dbReference type="PANTHER" id="PTHR42924:SF3">
    <property type="entry name" value="POLYMERASE_HISTIDINOL PHOSPHATASE N-TERMINAL DOMAIN-CONTAINING PROTEIN"/>
    <property type="match status" value="1"/>
</dbReference>
<dbReference type="RefSeq" id="WP_089413482.1">
    <property type="nucleotide sequence ID" value="NZ_CP065315.1"/>
</dbReference>
<dbReference type="InterPro" id="IPR052018">
    <property type="entry name" value="PHP_domain"/>
</dbReference>
<evidence type="ECO:0000313" key="3">
    <source>
        <dbReference type="Proteomes" id="UP000595792"/>
    </source>
</evidence>
<dbReference type="EMBL" id="CP065315">
    <property type="protein sequence ID" value="QQR07125.1"/>
    <property type="molecule type" value="Genomic_DNA"/>
</dbReference>
<dbReference type="SMART" id="SM00481">
    <property type="entry name" value="POLIIIAc"/>
    <property type="match status" value="1"/>
</dbReference>
<accession>A0AAX1KN61</accession>
<feature type="domain" description="Polymerase/histidinol phosphatase N-terminal" evidence="1">
    <location>
        <begin position="5"/>
        <end position="70"/>
    </location>
</feature>
<name>A0AAX1KN61_FLAPL</name>
<dbReference type="Gene3D" id="1.10.150.650">
    <property type="match status" value="1"/>
</dbReference>
<dbReference type="Proteomes" id="UP000595792">
    <property type="component" value="Chromosome"/>
</dbReference>
<sequence length="291" mass="31998">MTCPADLHTHTTASDGQYTPSQLAAKALAAGIQILAVTDHDPMDGAEEAVRAGQACGLTVLRGVELGAREDRHMHILGLNLGPECPALAELCRRLRASREERKYRIAAFLRGKGLDVPLEEVEALAGGGVVARPHFARVMLRRGYVSSLREAFDRYLDTDEYQRIERWKAGAPECIAAIHDAGGKAVLAHPCQLGCSHGRLEEILRALKDAGLDGIECFYPRHSPEQTAAYLRLADKYGLHITGGSDFHGEAVRPDSFLTPIPLNLNWLGTFQNTQPHRNRLYQSQIPHFP</sequence>
<dbReference type="Gene3D" id="3.20.20.140">
    <property type="entry name" value="Metal-dependent hydrolases"/>
    <property type="match status" value="1"/>
</dbReference>
<dbReference type="CDD" id="cd07438">
    <property type="entry name" value="PHP_HisPPase_AMP"/>
    <property type="match status" value="1"/>
</dbReference>
<reference evidence="2 3" key="1">
    <citation type="submission" date="2020-11" db="EMBL/GenBank/DDBJ databases">
        <title>Closed and high quality bacterial genomes of the OMM12 community.</title>
        <authorList>
            <person name="Marbouty M."/>
            <person name="Lamy-Besnier Q."/>
            <person name="Debarbieux L."/>
            <person name="Koszul R."/>
        </authorList>
    </citation>
    <scope>NUCLEOTIDE SEQUENCE [LARGE SCALE GENOMIC DNA]</scope>
    <source>
        <strain evidence="2 3">YL31</strain>
    </source>
</reference>
<dbReference type="SUPFAM" id="SSF89550">
    <property type="entry name" value="PHP domain-like"/>
    <property type="match status" value="1"/>
</dbReference>
<gene>
    <name evidence="2" type="ORF">I5Q84_06480</name>
</gene>
<dbReference type="InterPro" id="IPR016195">
    <property type="entry name" value="Pol/histidinol_Pase-like"/>
</dbReference>
<protein>
    <submittedName>
        <fullName evidence="2">PHP domain-containing protein</fullName>
    </submittedName>
</protein>
<evidence type="ECO:0000313" key="2">
    <source>
        <dbReference type="EMBL" id="QQR07125.1"/>
    </source>
</evidence>
<organism evidence="2 3">
    <name type="scientific">Flavonifractor plautii</name>
    <name type="common">Fusobacterium plautii</name>
    <dbReference type="NCBI Taxonomy" id="292800"/>
    <lineage>
        <taxon>Bacteria</taxon>
        <taxon>Bacillati</taxon>
        <taxon>Bacillota</taxon>
        <taxon>Clostridia</taxon>
        <taxon>Eubacteriales</taxon>
        <taxon>Oscillospiraceae</taxon>
        <taxon>Flavonifractor</taxon>
    </lineage>
</organism>
<proteinExistence type="predicted"/>
<dbReference type="InterPro" id="IPR003141">
    <property type="entry name" value="Pol/His_phosphatase_N"/>
</dbReference>
<dbReference type="AlphaFoldDB" id="A0AAX1KN61"/>
<dbReference type="GO" id="GO:0035312">
    <property type="term" value="F:5'-3' DNA exonuclease activity"/>
    <property type="evidence" value="ECO:0007669"/>
    <property type="project" value="TreeGrafter"/>
</dbReference>
<dbReference type="PANTHER" id="PTHR42924">
    <property type="entry name" value="EXONUCLEASE"/>
    <property type="match status" value="1"/>
</dbReference>